<accession>K6WVM2</accession>
<protein>
    <recommendedName>
        <fullName evidence="5">Pyridoxamine 5'-phosphate oxidase</fullName>
        <ecNumber evidence="5">1.4.3.5</ecNumber>
    </recommendedName>
</protein>
<dbReference type="SUPFAM" id="SSF50475">
    <property type="entry name" value="FMN-binding split barrel"/>
    <property type="match status" value="1"/>
</dbReference>
<dbReference type="OrthoDB" id="9780392at2"/>
<evidence type="ECO:0000256" key="1">
    <source>
        <dbReference type="ARBA" id="ARBA00007301"/>
    </source>
</evidence>
<feature type="domain" description="Pyridoxine 5'-phosphate oxidase dimerisation C-terminal" evidence="9">
    <location>
        <begin position="178"/>
        <end position="225"/>
    </location>
</feature>
<evidence type="ECO:0000259" key="9">
    <source>
        <dbReference type="Pfam" id="PF10590"/>
    </source>
</evidence>
<dbReference type="PANTHER" id="PTHR10851:SF0">
    <property type="entry name" value="PYRIDOXINE-5'-PHOSPHATE OXIDASE"/>
    <property type="match status" value="1"/>
</dbReference>
<keyword evidence="11" id="KW-1185">Reference proteome</keyword>
<feature type="binding site" evidence="7">
    <location>
        <begin position="142"/>
        <end position="143"/>
    </location>
    <ligand>
        <name>FMN</name>
        <dbReference type="ChEBI" id="CHEBI:58210"/>
    </ligand>
</feature>
<dbReference type="Proteomes" id="UP000008366">
    <property type="component" value="Unassembled WGS sequence"/>
</dbReference>
<name>K6WVM2_9MICO</name>
<reference evidence="10 11" key="1">
    <citation type="submission" date="2012-08" db="EMBL/GenBank/DDBJ databases">
        <title>Whole genome shotgun sequence of Kineosphaera limosa NBRC 100340.</title>
        <authorList>
            <person name="Yoshida I."/>
            <person name="Isaki S."/>
            <person name="Hosoyama A."/>
            <person name="Tsuchikane K."/>
            <person name="Katsumata H."/>
            <person name="Ando Y."/>
            <person name="Ohji S."/>
            <person name="Hamada M."/>
            <person name="Tamura T."/>
            <person name="Yamazoe A."/>
            <person name="Yamazaki S."/>
            <person name="Fujita N."/>
        </authorList>
    </citation>
    <scope>NUCLEOTIDE SEQUENCE [LARGE SCALE GENOMIC DNA]</scope>
    <source>
        <strain evidence="10 11">NBRC 100340</strain>
    </source>
</reference>
<keyword evidence="4" id="KW-0560">Oxidoreductase</keyword>
<dbReference type="PIRSF" id="PIRSF000190">
    <property type="entry name" value="Pyd_amn-ph_oxd"/>
    <property type="match status" value="1"/>
</dbReference>
<comment type="caution">
    <text evidence="10">The sequence shown here is derived from an EMBL/GenBank/DDBJ whole genome shotgun (WGS) entry which is preliminary data.</text>
</comment>
<dbReference type="Gene3D" id="2.30.110.10">
    <property type="entry name" value="Electron Transport, Fmn-binding Protein, Chain A"/>
    <property type="match status" value="1"/>
</dbReference>
<evidence type="ECO:0000256" key="4">
    <source>
        <dbReference type="ARBA" id="ARBA00023002"/>
    </source>
</evidence>
<dbReference type="InterPro" id="IPR019740">
    <property type="entry name" value="Pyridox_Oxase_CS"/>
</dbReference>
<dbReference type="InterPro" id="IPR012349">
    <property type="entry name" value="Split_barrel_FMN-bd"/>
</dbReference>
<dbReference type="GO" id="GO:0004733">
    <property type="term" value="F:pyridoxamine phosphate oxidase activity"/>
    <property type="evidence" value="ECO:0007669"/>
    <property type="project" value="UniProtKB-UniRule"/>
</dbReference>
<dbReference type="InterPro" id="IPR000659">
    <property type="entry name" value="Pyridox_Oxase"/>
</dbReference>
<dbReference type="STRING" id="1184609.KILIM_085_00060"/>
<dbReference type="Pfam" id="PF10590">
    <property type="entry name" value="PNP_phzG_C"/>
    <property type="match status" value="1"/>
</dbReference>
<feature type="binding site" evidence="6">
    <location>
        <begin position="6"/>
        <end position="9"/>
    </location>
    <ligand>
        <name>substrate</name>
    </ligand>
</feature>
<dbReference type="InterPro" id="IPR019576">
    <property type="entry name" value="Pyridoxamine_oxidase_dimer_C"/>
</dbReference>
<feature type="binding site" evidence="6">
    <location>
        <position position="129"/>
    </location>
    <ligand>
        <name>substrate</name>
    </ligand>
</feature>
<dbReference type="EMBL" id="BAHD01000085">
    <property type="protein sequence ID" value="GAB97861.1"/>
    <property type="molecule type" value="Genomic_DNA"/>
</dbReference>
<sequence length="225" mass="25350">MSDVQRFDYAGTGLEDSVPQAPWELVSRWVREAQEAADERADVYEPSAMAVATVDRTGLPDVRTVLLRFLDPRGPGFVTSRHSQKAAQISDTHLIAATLTWAPLFRAIRFRGVAQQIESDITDEYWGGRPWGSRISAWASRQSHPVASRQVMEDTVRDLAQRYPDMGNPDDVPVPPDWVGYRIHPQEVEFWAGRPDRLHDRIRYAAASPADLDDAAAWSTTRLQP</sequence>
<gene>
    <name evidence="10" type="primary">pdxH</name>
    <name evidence="10" type="ORF">KILIM_085_00060</name>
</gene>
<dbReference type="AlphaFoldDB" id="K6WVM2"/>
<organism evidence="10 11">
    <name type="scientific">Kineosphaera limosa NBRC 100340</name>
    <dbReference type="NCBI Taxonomy" id="1184609"/>
    <lineage>
        <taxon>Bacteria</taxon>
        <taxon>Bacillati</taxon>
        <taxon>Actinomycetota</taxon>
        <taxon>Actinomycetes</taxon>
        <taxon>Micrococcales</taxon>
        <taxon>Dermatophilaceae</taxon>
        <taxon>Kineosphaera</taxon>
    </lineage>
</organism>
<dbReference type="EC" id="1.4.3.5" evidence="5"/>
<dbReference type="RefSeq" id="WP_006594393.1">
    <property type="nucleotide sequence ID" value="NZ_BAHD01000085.1"/>
</dbReference>
<dbReference type="PANTHER" id="PTHR10851">
    <property type="entry name" value="PYRIDOXINE-5-PHOSPHATE OXIDASE"/>
    <property type="match status" value="1"/>
</dbReference>
<evidence type="ECO:0000256" key="6">
    <source>
        <dbReference type="PIRSR" id="PIRSR000190-1"/>
    </source>
</evidence>
<evidence type="ECO:0000313" key="10">
    <source>
        <dbReference type="EMBL" id="GAB97861.1"/>
    </source>
</evidence>
<dbReference type="GO" id="GO:0010181">
    <property type="term" value="F:FMN binding"/>
    <property type="evidence" value="ECO:0007669"/>
    <property type="project" value="UniProtKB-UniRule"/>
</dbReference>
<feature type="binding site" evidence="6">
    <location>
        <position position="133"/>
    </location>
    <ligand>
        <name>substrate</name>
    </ligand>
</feature>
<keyword evidence="2" id="KW-0285">Flavoprotein</keyword>
<feature type="binding site" evidence="6">
    <location>
        <position position="125"/>
    </location>
    <ligand>
        <name>substrate</name>
    </ligand>
</feature>
<evidence type="ECO:0000256" key="7">
    <source>
        <dbReference type="PIRSR" id="PIRSR000190-2"/>
    </source>
</evidence>
<proteinExistence type="inferred from homology"/>
<dbReference type="Pfam" id="PF01243">
    <property type="entry name" value="PNPOx_N"/>
    <property type="match status" value="1"/>
</dbReference>
<dbReference type="InterPro" id="IPR011576">
    <property type="entry name" value="Pyridox_Oxase_N"/>
</dbReference>
<dbReference type="PROSITE" id="PS01064">
    <property type="entry name" value="PYRIDOX_OXIDASE"/>
    <property type="match status" value="1"/>
</dbReference>
<evidence type="ECO:0000256" key="2">
    <source>
        <dbReference type="ARBA" id="ARBA00022630"/>
    </source>
</evidence>
<dbReference type="GO" id="GO:0008615">
    <property type="term" value="P:pyridoxine biosynthetic process"/>
    <property type="evidence" value="ECO:0007669"/>
    <property type="project" value="UniProtKB-UniRule"/>
</dbReference>
<comment type="cofactor">
    <cofactor evidence="7">
        <name>FMN</name>
        <dbReference type="ChEBI" id="CHEBI:58210"/>
    </cofactor>
    <text evidence="7">Binds 1 FMN per subunit.</text>
</comment>
<evidence type="ECO:0000259" key="8">
    <source>
        <dbReference type="Pfam" id="PF01243"/>
    </source>
</evidence>
<dbReference type="eggNOG" id="COG0259">
    <property type="taxonomic scope" value="Bacteria"/>
</dbReference>
<comment type="similarity">
    <text evidence="1">Belongs to the pyridoxamine 5'-phosphate oxidase family.</text>
</comment>
<keyword evidence="3 7" id="KW-0288">FMN</keyword>
<feature type="binding site" evidence="6">
    <location>
        <position position="68"/>
    </location>
    <ligand>
        <name>substrate</name>
    </ligand>
</feature>
<evidence type="ECO:0000313" key="11">
    <source>
        <dbReference type="Proteomes" id="UP000008366"/>
    </source>
</evidence>
<feature type="domain" description="Pyridoxamine 5'-phosphate oxidase N-terminal" evidence="8">
    <location>
        <begin position="44"/>
        <end position="160"/>
    </location>
</feature>
<evidence type="ECO:0000256" key="3">
    <source>
        <dbReference type="ARBA" id="ARBA00022643"/>
    </source>
</evidence>
<dbReference type="NCBIfam" id="TIGR00558">
    <property type="entry name" value="pdxH"/>
    <property type="match status" value="1"/>
</dbReference>
<feature type="binding site" evidence="7">
    <location>
        <position position="85"/>
    </location>
    <ligand>
        <name>FMN</name>
        <dbReference type="ChEBI" id="CHEBI:58210"/>
    </ligand>
</feature>
<dbReference type="NCBIfam" id="NF004231">
    <property type="entry name" value="PRK05679.1"/>
    <property type="match status" value="1"/>
</dbReference>
<evidence type="ECO:0000256" key="5">
    <source>
        <dbReference type="NCBIfam" id="TIGR00558"/>
    </source>
</evidence>
<feature type="binding site" evidence="7">
    <location>
        <position position="201"/>
    </location>
    <ligand>
        <name>FMN</name>
        <dbReference type="ChEBI" id="CHEBI:58210"/>
    </ligand>
</feature>
<feature type="binding site" evidence="7">
    <location>
        <position position="191"/>
    </location>
    <ligand>
        <name>FMN</name>
        <dbReference type="ChEBI" id="CHEBI:58210"/>
    </ligand>
</feature>
<feature type="binding site" evidence="6">
    <location>
        <begin position="197"/>
        <end position="199"/>
    </location>
    <ligand>
        <name>substrate</name>
    </ligand>
</feature>